<evidence type="ECO:0000256" key="1">
    <source>
        <dbReference type="SAM" id="MobiDB-lite"/>
    </source>
</evidence>
<dbReference type="InterPro" id="IPR019510">
    <property type="entry name" value="AKAP7-like_phosphoesterase"/>
</dbReference>
<reference evidence="3" key="1">
    <citation type="submission" date="2023-11" db="EMBL/GenBank/DDBJ databases">
        <authorList>
            <person name="Alioto T."/>
            <person name="Alioto T."/>
            <person name="Gomez Garrido J."/>
        </authorList>
    </citation>
    <scope>NUCLEOTIDE SEQUENCE</scope>
</reference>
<keyword evidence="4" id="KW-1185">Reference proteome</keyword>
<feature type="region of interest" description="Disordered" evidence="1">
    <location>
        <begin position="209"/>
        <end position="257"/>
    </location>
</feature>
<dbReference type="Proteomes" id="UP001296104">
    <property type="component" value="Unassembled WGS sequence"/>
</dbReference>
<protein>
    <recommendedName>
        <fullName evidence="2">A-kinase anchor protein 7-like phosphoesterase domain-containing protein</fullName>
    </recommendedName>
</protein>
<proteinExistence type="predicted"/>
<organism evidence="3 4">
    <name type="scientific">Lecanosticta acicola</name>
    <dbReference type="NCBI Taxonomy" id="111012"/>
    <lineage>
        <taxon>Eukaryota</taxon>
        <taxon>Fungi</taxon>
        <taxon>Dikarya</taxon>
        <taxon>Ascomycota</taxon>
        <taxon>Pezizomycotina</taxon>
        <taxon>Dothideomycetes</taxon>
        <taxon>Dothideomycetidae</taxon>
        <taxon>Mycosphaerellales</taxon>
        <taxon>Mycosphaerellaceae</taxon>
        <taxon>Lecanosticta</taxon>
    </lineage>
</organism>
<dbReference type="PANTHER" id="PTHR13360">
    <property type="entry name" value="ACTIVATING SIGNAL COINTEGRATOR 1 COMPLEX SUBUNIT 1"/>
    <property type="match status" value="1"/>
</dbReference>
<accession>A0AAI9EA64</accession>
<feature type="domain" description="A-kinase anchor protein 7-like phosphoesterase" evidence="2">
    <location>
        <begin position="20"/>
        <end position="293"/>
    </location>
</feature>
<dbReference type="Gene3D" id="3.90.1140.10">
    <property type="entry name" value="Cyclic phosphodiesterase"/>
    <property type="match status" value="1"/>
</dbReference>
<gene>
    <name evidence="3" type="ORF">LECACI_7A003788</name>
</gene>
<sequence length="320" mass="34280">MARYNNGSKRPPGPKKPPLTHFLCVPLVSEASRPHLEQSLQRFQTEASVQGDSDNQRGAVSGTTIANETNEYATPHIHPKAFRPVGALHCTLGVMSLKSEKLAEAVTFLESLDVSALLKDACTSQAPTEAVALETAHEPLVVNLIGLESMHPPQKTSILYSAPSDPTGRLYTFCLAVQKEFSQKGFLVEDDRELKLHATIVNTIYAKGKKRPMKRTPTSTPTASASTSLGADKTGGHADGSLETTGRSQGHGPDADAPLKMDARALLERYKDHVWAPAFTLTKLAICEMGAKKVTDAQGNVVGEQYTEVASVALPTVPTG</sequence>
<dbReference type="Pfam" id="PF10469">
    <property type="entry name" value="AKAP7_NLS"/>
    <property type="match status" value="1"/>
</dbReference>
<comment type="caution">
    <text evidence="3">The sequence shown here is derived from an EMBL/GenBank/DDBJ whole genome shotgun (WGS) entry which is preliminary data.</text>
</comment>
<dbReference type="GO" id="GO:0006355">
    <property type="term" value="P:regulation of DNA-templated transcription"/>
    <property type="evidence" value="ECO:0007669"/>
    <property type="project" value="TreeGrafter"/>
</dbReference>
<evidence type="ECO:0000313" key="3">
    <source>
        <dbReference type="EMBL" id="CAK3982124.1"/>
    </source>
</evidence>
<evidence type="ECO:0000259" key="2">
    <source>
        <dbReference type="Pfam" id="PF10469"/>
    </source>
</evidence>
<dbReference type="InterPro" id="IPR009210">
    <property type="entry name" value="ASCC1"/>
</dbReference>
<dbReference type="PANTHER" id="PTHR13360:SF1">
    <property type="entry name" value="ACTIVATING SIGNAL COINTEGRATOR 1 COMPLEX SUBUNIT 1"/>
    <property type="match status" value="1"/>
</dbReference>
<dbReference type="GO" id="GO:0005634">
    <property type="term" value="C:nucleus"/>
    <property type="evidence" value="ECO:0007669"/>
    <property type="project" value="TreeGrafter"/>
</dbReference>
<name>A0AAI9EA64_9PEZI</name>
<feature type="compositionally biased region" description="Low complexity" evidence="1">
    <location>
        <begin position="216"/>
        <end position="228"/>
    </location>
</feature>
<dbReference type="AlphaFoldDB" id="A0AAI9EA64"/>
<evidence type="ECO:0000313" key="4">
    <source>
        <dbReference type="Proteomes" id="UP001296104"/>
    </source>
</evidence>
<dbReference type="GO" id="GO:0006307">
    <property type="term" value="P:DNA alkylation repair"/>
    <property type="evidence" value="ECO:0007669"/>
    <property type="project" value="InterPro"/>
</dbReference>
<dbReference type="EMBL" id="CAVMBE010000019">
    <property type="protein sequence ID" value="CAK3982124.1"/>
    <property type="molecule type" value="Genomic_DNA"/>
</dbReference>